<evidence type="ECO:0000313" key="3">
    <source>
        <dbReference type="Proteomes" id="UP000195521"/>
    </source>
</evidence>
<keyword evidence="1" id="KW-0812">Transmembrane</keyword>
<keyword evidence="1" id="KW-0472">Membrane</keyword>
<accession>A0A1Y1JHL9</accession>
<dbReference type="GeneID" id="39748748"/>
<organism evidence="2 3">
    <name type="scientific">Plasmodium gonderi</name>
    <dbReference type="NCBI Taxonomy" id="77519"/>
    <lineage>
        <taxon>Eukaryota</taxon>
        <taxon>Sar</taxon>
        <taxon>Alveolata</taxon>
        <taxon>Apicomplexa</taxon>
        <taxon>Aconoidasida</taxon>
        <taxon>Haemosporida</taxon>
        <taxon>Plasmodiidae</taxon>
        <taxon>Plasmodium</taxon>
        <taxon>Plasmodium (Plasmodium)</taxon>
    </lineage>
</organism>
<comment type="caution">
    <text evidence="2">The sequence shown here is derived from an EMBL/GenBank/DDBJ whole genome shotgun (WGS) entry which is preliminary data.</text>
</comment>
<protein>
    <submittedName>
        <fullName evidence="2">Variable surface protein</fullName>
    </submittedName>
</protein>
<evidence type="ECO:0000256" key="1">
    <source>
        <dbReference type="SAM" id="Phobius"/>
    </source>
</evidence>
<dbReference type="EMBL" id="BDQF01000013">
    <property type="protein sequence ID" value="GAW82016.1"/>
    <property type="molecule type" value="Genomic_DNA"/>
</dbReference>
<keyword evidence="3" id="KW-1185">Reference proteome</keyword>
<dbReference type="Proteomes" id="UP000195521">
    <property type="component" value="Unassembled WGS sequence"/>
</dbReference>
<dbReference type="RefSeq" id="XP_028544605.1">
    <property type="nucleotide sequence ID" value="XM_028688804.1"/>
</dbReference>
<evidence type="ECO:0000313" key="2">
    <source>
        <dbReference type="EMBL" id="GAW82016.1"/>
    </source>
</evidence>
<keyword evidence="1" id="KW-1133">Transmembrane helix</keyword>
<gene>
    <name evidence="2" type="ORF">PGO_120070</name>
</gene>
<feature type="transmembrane region" description="Helical" evidence="1">
    <location>
        <begin position="225"/>
        <end position="247"/>
    </location>
</feature>
<dbReference type="OrthoDB" id="387017at2759"/>
<dbReference type="OMA" id="DKSICEY"/>
<reference evidence="3" key="1">
    <citation type="submission" date="2017-04" db="EMBL/GenBank/DDBJ databases">
        <title>Plasmodium gonderi genome.</title>
        <authorList>
            <person name="Arisue N."/>
            <person name="Honma H."/>
            <person name="Kawai S."/>
            <person name="Tougan T."/>
            <person name="Tanabe K."/>
            <person name="Horii T."/>
        </authorList>
    </citation>
    <scope>NUCLEOTIDE SEQUENCE [LARGE SCALE GENOMIC DNA]</scope>
    <source>
        <strain evidence="3">ATCC 30045</strain>
    </source>
</reference>
<dbReference type="AlphaFoldDB" id="A0A1Y1JHL9"/>
<proteinExistence type="predicted"/>
<sequence length="299" mass="35484">MQLTYIIARNMYINYYTHVNSFVEYKQKLEVCDENCTSLMDSYCKQVDSKFLEISYFSENCPKAISFLEVQGVDNIESLRNIRCLYLYFWIFYVLYKGINEYDKIKKLFEGFLEAYAKYDKSICEYYKTNITSDLLEKLKDIHDMNSKIKSISEDSESCKVDKCKCAKECYDIYRKYEDICNSNSDNNFCDALNNIKEQYGQLMKTQNCNNGAPKMLRSFQKNNITVPIVSTILVILVILISLFILYKFTPYNSCFRRVLRREKNRWNNRGEYYNMLQSYKSVSTTPKKSGHNIIYRTV</sequence>
<name>A0A1Y1JHL9_PLAGO</name>